<dbReference type="EMBL" id="WNHU01000882">
    <property type="protein sequence ID" value="MTV44807.1"/>
    <property type="molecule type" value="Genomic_DNA"/>
</dbReference>
<organism evidence="2 3">
    <name type="scientific">Streptococcus pneumoniae</name>
    <dbReference type="NCBI Taxonomy" id="1313"/>
    <lineage>
        <taxon>Bacteria</taxon>
        <taxon>Bacillati</taxon>
        <taxon>Bacillota</taxon>
        <taxon>Bacilli</taxon>
        <taxon>Lactobacillales</taxon>
        <taxon>Streptococcaceae</taxon>
        <taxon>Streptococcus</taxon>
    </lineage>
</organism>
<sequence>MKQWIALNKIEFLLTKRQSIYYLLSVGMPTAFYLFFSGMYQDTPG</sequence>
<proteinExistence type="predicted"/>
<name>A0A7X3BY96_STREE</name>
<evidence type="ECO:0000256" key="1">
    <source>
        <dbReference type="SAM" id="Phobius"/>
    </source>
</evidence>
<protein>
    <submittedName>
        <fullName evidence="2">ABC transporter permease</fullName>
    </submittedName>
</protein>
<keyword evidence="1" id="KW-0472">Membrane</keyword>
<feature type="transmembrane region" description="Helical" evidence="1">
    <location>
        <begin position="20"/>
        <end position="40"/>
    </location>
</feature>
<evidence type="ECO:0000313" key="3">
    <source>
        <dbReference type="Proteomes" id="UP000467349"/>
    </source>
</evidence>
<gene>
    <name evidence="2" type="ORF">GM545_14865</name>
</gene>
<dbReference type="Proteomes" id="UP000467349">
    <property type="component" value="Unassembled WGS sequence"/>
</dbReference>
<comment type="caution">
    <text evidence="2">The sequence shown here is derived from an EMBL/GenBank/DDBJ whole genome shotgun (WGS) entry which is preliminary data.</text>
</comment>
<keyword evidence="1" id="KW-0812">Transmembrane</keyword>
<reference evidence="2 3" key="1">
    <citation type="submission" date="2019-11" db="EMBL/GenBank/DDBJ databases">
        <title>Growth characteristics of pneumococcus vary with the chemical composition of the capsule and with environmental conditions.</title>
        <authorList>
            <person name="Tothpal A."/>
            <person name="Desobry K."/>
            <person name="Joshi S."/>
            <person name="Wyllie A.L."/>
            <person name="Weinberger D.M."/>
        </authorList>
    </citation>
    <scope>NUCLEOTIDE SEQUENCE [LARGE SCALE GENOMIC DNA]</scope>
    <source>
        <strain evidence="3">pnumococcus09N</strain>
    </source>
</reference>
<evidence type="ECO:0000313" key="2">
    <source>
        <dbReference type="EMBL" id="MTV44807.1"/>
    </source>
</evidence>
<feature type="non-terminal residue" evidence="2">
    <location>
        <position position="45"/>
    </location>
</feature>
<accession>A0A7X3BY96</accession>
<keyword evidence="1" id="KW-1133">Transmembrane helix</keyword>
<dbReference type="AlphaFoldDB" id="A0A7X3BY96"/>